<dbReference type="STRING" id="244447.ENSCSEP00000033716"/>
<feature type="region of interest" description="Disordered" evidence="1">
    <location>
        <begin position="1"/>
        <end position="75"/>
    </location>
</feature>
<dbReference type="GO" id="GO:0008017">
    <property type="term" value="F:microtubule binding"/>
    <property type="evidence" value="ECO:0007669"/>
    <property type="project" value="TreeGrafter"/>
</dbReference>
<feature type="region of interest" description="Disordered" evidence="1">
    <location>
        <begin position="271"/>
        <end position="292"/>
    </location>
</feature>
<dbReference type="GO" id="GO:0000235">
    <property type="term" value="C:astral microtubule"/>
    <property type="evidence" value="ECO:0007669"/>
    <property type="project" value="TreeGrafter"/>
</dbReference>
<protein>
    <submittedName>
        <fullName evidence="2">Microtubule-associated protein 9-like</fullName>
    </submittedName>
</protein>
<keyword evidence="3" id="KW-1185">Reference proteome</keyword>
<evidence type="ECO:0000256" key="1">
    <source>
        <dbReference type="SAM" id="MobiDB-lite"/>
    </source>
</evidence>
<dbReference type="InterPro" id="IPR026106">
    <property type="entry name" value="MAP9"/>
</dbReference>
<feature type="region of interest" description="Disordered" evidence="1">
    <location>
        <begin position="391"/>
        <end position="537"/>
    </location>
</feature>
<dbReference type="AlphaFoldDB" id="A0A3P8X638"/>
<dbReference type="Proteomes" id="UP000265120">
    <property type="component" value="Chromosome 6"/>
</dbReference>
<dbReference type="Ensembl" id="ENSCSET00000034150.1">
    <property type="protein sequence ID" value="ENSCSEP00000033716.1"/>
    <property type="gene ID" value="ENSCSEG00000021634.1"/>
</dbReference>
<name>A0A3P8X638_CYNSE</name>
<feature type="region of interest" description="Disordered" evidence="1">
    <location>
        <begin position="98"/>
        <end position="149"/>
    </location>
</feature>
<feature type="compositionally biased region" description="Low complexity" evidence="1">
    <location>
        <begin position="9"/>
        <end position="21"/>
    </location>
</feature>
<reference evidence="2 3" key="1">
    <citation type="journal article" date="2014" name="Nat. Genet.">
        <title>Whole-genome sequence of a flatfish provides insights into ZW sex chromosome evolution and adaptation to a benthic lifestyle.</title>
        <authorList>
            <person name="Chen S."/>
            <person name="Zhang G."/>
            <person name="Shao C."/>
            <person name="Huang Q."/>
            <person name="Liu G."/>
            <person name="Zhang P."/>
            <person name="Song W."/>
            <person name="An N."/>
            <person name="Chalopin D."/>
            <person name="Volff J.N."/>
            <person name="Hong Y."/>
            <person name="Li Q."/>
            <person name="Sha Z."/>
            <person name="Zhou H."/>
            <person name="Xie M."/>
            <person name="Yu Q."/>
            <person name="Liu Y."/>
            <person name="Xiang H."/>
            <person name="Wang N."/>
            <person name="Wu K."/>
            <person name="Yang C."/>
            <person name="Zhou Q."/>
            <person name="Liao X."/>
            <person name="Yang L."/>
            <person name="Hu Q."/>
            <person name="Zhang J."/>
            <person name="Meng L."/>
            <person name="Jin L."/>
            <person name="Tian Y."/>
            <person name="Lian J."/>
            <person name="Yang J."/>
            <person name="Miao G."/>
            <person name="Liu S."/>
            <person name="Liang Z."/>
            <person name="Yan F."/>
            <person name="Li Y."/>
            <person name="Sun B."/>
            <person name="Zhang H."/>
            <person name="Zhang J."/>
            <person name="Zhu Y."/>
            <person name="Du M."/>
            <person name="Zhao Y."/>
            <person name="Schartl M."/>
            <person name="Tang Q."/>
            <person name="Wang J."/>
        </authorList>
    </citation>
    <scope>NUCLEOTIDE SEQUENCE</scope>
</reference>
<feature type="compositionally biased region" description="Polar residues" evidence="1">
    <location>
        <begin position="101"/>
        <end position="111"/>
    </location>
</feature>
<feature type="compositionally biased region" description="Polar residues" evidence="1">
    <location>
        <begin position="277"/>
        <end position="292"/>
    </location>
</feature>
<feature type="compositionally biased region" description="Basic and acidic residues" evidence="1">
    <location>
        <begin position="54"/>
        <end position="64"/>
    </location>
</feature>
<organism evidence="2 3">
    <name type="scientific">Cynoglossus semilaevis</name>
    <name type="common">Tongue sole</name>
    <dbReference type="NCBI Taxonomy" id="244447"/>
    <lineage>
        <taxon>Eukaryota</taxon>
        <taxon>Metazoa</taxon>
        <taxon>Chordata</taxon>
        <taxon>Craniata</taxon>
        <taxon>Vertebrata</taxon>
        <taxon>Euteleostomi</taxon>
        <taxon>Actinopterygii</taxon>
        <taxon>Neopterygii</taxon>
        <taxon>Teleostei</taxon>
        <taxon>Neoteleostei</taxon>
        <taxon>Acanthomorphata</taxon>
        <taxon>Carangaria</taxon>
        <taxon>Pleuronectiformes</taxon>
        <taxon>Pleuronectoidei</taxon>
        <taxon>Cynoglossidae</taxon>
        <taxon>Cynoglossinae</taxon>
        <taxon>Cynoglossus</taxon>
    </lineage>
</organism>
<dbReference type="GO" id="GO:0000281">
    <property type="term" value="P:mitotic cytokinesis"/>
    <property type="evidence" value="ECO:0007669"/>
    <property type="project" value="InterPro"/>
</dbReference>
<dbReference type="PANTHER" id="PTHR14739:SF9">
    <property type="entry name" value="MICROTUBULE-ASSOCIATED PROTEIN 9"/>
    <property type="match status" value="1"/>
</dbReference>
<feature type="compositionally biased region" description="Basic and acidic residues" evidence="1">
    <location>
        <begin position="391"/>
        <end position="416"/>
    </location>
</feature>
<reference evidence="2" key="2">
    <citation type="submission" date="2025-08" db="UniProtKB">
        <authorList>
            <consortium name="Ensembl"/>
        </authorList>
    </citation>
    <scope>IDENTIFICATION</scope>
</reference>
<dbReference type="InParanoid" id="A0A3P8X638"/>
<feature type="region of interest" description="Disordered" evidence="1">
    <location>
        <begin position="215"/>
        <end position="252"/>
    </location>
</feature>
<evidence type="ECO:0000313" key="2">
    <source>
        <dbReference type="Ensembl" id="ENSCSEP00000033716.1"/>
    </source>
</evidence>
<dbReference type="GeneTree" id="ENSGT00940000170818"/>
<dbReference type="GO" id="GO:0090307">
    <property type="term" value="P:mitotic spindle assembly"/>
    <property type="evidence" value="ECO:0007669"/>
    <property type="project" value="TreeGrafter"/>
</dbReference>
<evidence type="ECO:0000313" key="3">
    <source>
        <dbReference type="Proteomes" id="UP000265120"/>
    </source>
</evidence>
<sequence length="556" mass="63924">MTSQKKKNNNVSTASDSASNTDAEHYHCSSDFSEIEEDSSTGKTTANEIEILDDSNKDETKKTTSPESQTIGSCLKGDLCYSDQNDVDDGFVNDLHKSSRTDAVQESNPRISTDGFGLPEDEGRNKHVFKKPTDTCSSPTKYHSHSEKDTDAFVTEFPKSLEKKSDLLKALNSRNRILDFGDFDDAGKRTGKKFSCNSKRNPLFFPDMSANVQERHYSSSKCTGDSVSKPDFHSMPTGDAVTESDQQEALQETKHERLNVSDNLLKEALTPGRLHTPSVSTPSSQLPSHQASSNKDFHSVKWVSEFPHNPEQTPSTVTSSAYPKIHQINTNENLLIQLKSPKPWSSEVKSKYLGTLALLDQQVSLEKSEPLTANLLRAVYYHRWLTKKNEKSKENMLTKKDEEERKKQENQAKRDAAVLSYEAWEKKKKSLEAESKKKQEMMREEKQVCSKQVAERRQSATKAYERRKQEWDRQLKQMYRQKKDEEDIQKRKSLDEKSEKMQSSKKENEWLERKIRNETRKNMKSKTQEEKHRLKEERDQVALKAYEDWLAKKDLK</sequence>
<reference evidence="2" key="3">
    <citation type="submission" date="2025-09" db="UniProtKB">
        <authorList>
            <consortium name="Ensembl"/>
        </authorList>
    </citation>
    <scope>IDENTIFICATION</scope>
</reference>
<dbReference type="PANTHER" id="PTHR14739">
    <property type="entry name" value="MICROTUBULE-ASSOCIATED PROTEIN 9"/>
    <property type="match status" value="1"/>
</dbReference>
<feature type="compositionally biased region" description="Basic and acidic residues" evidence="1">
    <location>
        <begin position="430"/>
        <end position="537"/>
    </location>
</feature>
<dbReference type="GO" id="GO:1902412">
    <property type="term" value="P:regulation of mitotic cytokinesis"/>
    <property type="evidence" value="ECO:0007669"/>
    <property type="project" value="TreeGrafter"/>
</dbReference>
<accession>A0A3P8X638</accession>
<proteinExistence type="predicted"/>